<sequence>MFTRESSQGTMTPRKPPTTPSSLEVGGDDELGKQIQALVGHQQAISSRIETQDVLNREHEATLEHLHVDVGQLQRGHKKFQDGHDRLQEEIDVKRVDHNRLANDV</sequence>
<dbReference type="AlphaFoldDB" id="A0AAV2EAA3"/>
<evidence type="ECO:0008006" key="4">
    <source>
        <dbReference type="Google" id="ProtNLM"/>
    </source>
</evidence>
<proteinExistence type="predicted"/>
<reference evidence="2 3" key="1">
    <citation type="submission" date="2024-04" db="EMBL/GenBank/DDBJ databases">
        <authorList>
            <person name="Fracassetti M."/>
        </authorList>
    </citation>
    <scope>NUCLEOTIDE SEQUENCE [LARGE SCALE GENOMIC DNA]</scope>
</reference>
<protein>
    <recommendedName>
        <fullName evidence="4">t-SNARE coiled-coil homology domain-containing protein</fullName>
    </recommendedName>
</protein>
<dbReference type="Proteomes" id="UP001497516">
    <property type="component" value="Chromosome 4"/>
</dbReference>
<evidence type="ECO:0000313" key="3">
    <source>
        <dbReference type="Proteomes" id="UP001497516"/>
    </source>
</evidence>
<feature type="region of interest" description="Disordered" evidence="1">
    <location>
        <begin position="1"/>
        <end position="28"/>
    </location>
</feature>
<gene>
    <name evidence="2" type="ORF">LTRI10_LOCUS24184</name>
</gene>
<evidence type="ECO:0000256" key="1">
    <source>
        <dbReference type="SAM" id="MobiDB-lite"/>
    </source>
</evidence>
<feature type="compositionally biased region" description="Polar residues" evidence="1">
    <location>
        <begin position="1"/>
        <end position="11"/>
    </location>
</feature>
<keyword evidence="3" id="KW-1185">Reference proteome</keyword>
<organism evidence="2 3">
    <name type="scientific">Linum trigynum</name>
    <dbReference type="NCBI Taxonomy" id="586398"/>
    <lineage>
        <taxon>Eukaryota</taxon>
        <taxon>Viridiplantae</taxon>
        <taxon>Streptophyta</taxon>
        <taxon>Embryophyta</taxon>
        <taxon>Tracheophyta</taxon>
        <taxon>Spermatophyta</taxon>
        <taxon>Magnoliopsida</taxon>
        <taxon>eudicotyledons</taxon>
        <taxon>Gunneridae</taxon>
        <taxon>Pentapetalae</taxon>
        <taxon>rosids</taxon>
        <taxon>fabids</taxon>
        <taxon>Malpighiales</taxon>
        <taxon>Linaceae</taxon>
        <taxon>Linum</taxon>
    </lineage>
</organism>
<evidence type="ECO:0000313" key="2">
    <source>
        <dbReference type="EMBL" id="CAL1382881.1"/>
    </source>
</evidence>
<name>A0AAV2EAA3_9ROSI</name>
<dbReference type="EMBL" id="OZ034817">
    <property type="protein sequence ID" value="CAL1382881.1"/>
    <property type="molecule type" value="Genomic_DNA"/>
</dbReference>
<accession>A0AAV2EAA3</accession>